<dbReference type="InterPro" id="IPR006070">
    <property type="entry name" value="Sua5-like_dom"/>
</dbReference>
<dbReference type="Pfam" id="PF22521">
    <property type="entry name" value="HypF_C_2"/>
    <property type="match status" value="1"/>
</dbReference>
<dbReference type="InterPro" id="IPR036046">
    <property type="entry name" value="Acylphosphatase-like_dom_sf"/>
</dbReference>
<dbReference type="InterPro" id="IPR051060">
    <property type="entry name" value="Carbamoyltrans_HypF-like"/>
</dbReference>
<evidence type="ECO:0000256" key="7">
    <source>
        <dbReference type="ARBA" id="ARBA00048220"/>
    </source>
</evidence>
<feature type="active site" evidence="9">
    <location>
        <position position="36"/>
    </location>
</feature>
<keyword evidence="6" id="KW-0862">Zinc</keyword>
<dbReference type="Pfam" id="PF01300">
    <property type="entry name" value="Sua5_yciO_yrdC"/>
    <property type="match status" value="1"/>
</dbReference>
<reference evidence="13" key="1">
    <citation type="submission" date="2019-11" db="EMBL/GenBank/DDBJ databases">
        <title>Microbial mats filling the niche in hypersaline microbial mats.</title>
        <authorList>
            <person name="Wong H.L."/>
            <person name="Macleod F.I."/>
            <person name="White R.A. III"/>
            <person name="Burns B.P."/>
        </authorList>
    </citation>
    <scope>NUCLEOTIDE SEQUENCE</scope>
    <source>
        <strain evidence="13">Bin_327</strain>
    </source>
</reference>
<evidence type="ECO:0000256" key="4">
    <source>
        <dbReference type="ARBA" id="ARBA00022723"/>
    </source>
</evidence>
<dbReference type="EMBL" id="WJKJ01000109">
    <property type="protein sequence ID" value="MBD3364255.1"/>
    <property type="molecule type" value="Genomic_DNA"/>
</dbReference>
<protein>
    <recommendedName>
        <fullName evidence="8">Carbamoyltransferase</fullName>
        <ecNumber evidence="8">6.2.-.-</ecNumber>
    </recommendedName>
</protein>
<dbReference type="InterPro" id="IPR011125">
    <property type="entry name" value="Znf_HypF"/>
</dbReference>
<accession>A0A9D5K9V6</accession>
<dbReference type="GO" id="GO:0016874">
    <property type="term" value="F:ligase activity"/>
    <property type="evidence" value="ECO:0007669"/>
    <property type="project" value="UniProtKB-UniRule"/>
</dbReference>
<evidence type="ECO:0000259" key="12">
    <source>
        <dbReference type="PROSITE" id="PS51163"/>
    </source>
</evidence>
<organism evidence="13 14">
    <name type="scientific">candidate division WOR-3 bacterium</name>
    <dbReference type="NCBI Taxonomy" id="2052148"/>
    <lineage>
        <taxon>Bacteria</taxon>
        <taxon>Bacteria division WOR-3</taxon>
    </lineage>
</organism>
<comment type="caution">
    <text evidence="13">The sequence shown here is derived from an EMBL/GenBank/DDBJ whole genome shotgun (WGS) entry which is preliminary data.</text>
</comment>
<comment type="catalytic activity">
    <reaction evidence="9">
        <text>an acyl phosphate + H2O = a carboxylate + phosphate + H(+)</text>
        <dbReference type="Rhea" id="RHEA:14965"/>
        <dbReference type="ChEBI" id="CHEBI:15377"/>
        <dbReference type="ChEBI" id="CHEBI:15378"/>
        <dbReference type="ChEBI" id="CHEBI:29067"/>
        <dbReference type="ChEBI" id="CHEBI:43474"/>
        <dbReference type="ChEBI" id="CHEBI:59918"/>
        <dbReference type="EC" id="3.6.1.7"/>
    </reaction>
</comment>
<comment type="similarity">
    <text evidence="2 8">Belongs to the carbamoyltransferase HypF family.</text>
</comment>
<dbReference type="EC" id="6.2.-.-" evidence="8"/>
<dbReference type="GO" id="GO:0016743">
    <property type="term" value="F:carboxyl- or carbamoyltransferase activity"/>
    <property type="evidence" value="ECO:0007669"/>
    <property type="project" value="UniProtKB-UniRule"/>
</dbReference>
<dbReference type="Pfam" id="PF07503">
    <property type="entry name" value="zf-HYPF"/>
    <property type="match status" value="2"/>
</dbReference>
<evidence type="ECO:0000256" key="9">
    <source>
        <dbReference type="PROSITE-ProRule" id="PRU00520"/>
    </source>
</evidence>
<dbReference type="SUPFAM" id="SSF55821">
    <property type="entry name" value="YrdC/RibB"/>
    <property type="match status" value="1"/>
</dbReference>
<dbReference type="Gene3D" id="3.30.110.120">
    <property type="match status" value="1"/>
</dbReference>
<dbReference type="Gene3D" id="3.30.420.40">
    <property type="match status" value="1"/>
</dbReference>
<evidence type="ECO:0000256" key="1">
    <source>
        <dbReference type="ARBA" id="ARBA00004711"/>
    </source>
</evidence>
<keyword evidence="3" id="KW-0436">Ligase</keyword>
<dbReference type="InterPro" id="IPR055128">
    <property type="entry name" value="HypF_C_2"/>
</dbReference>
<evidence type="ECO:0000313" key="13">
    <source>
        <dbReference type="EMBL" id="MBD3364255.1"/>
    </source>
</evidence>
<dbReference type="GO" id="GO:0003725">
    <property type="term" value="F:double-stranded RNA binding"/>
    <property type="evidence" value="ECO:0007669"/>
    <property type="project" value="InterPro"/>
</dbReference>
<feature type="active site" evidence="9">
    <location>
        <position position="18"/>
    </location>
</feature>
<comment type="catalytic activity">
    <reaction evidence="7">
        <text>C-terminal L-cysteinyl-[HypE protein] + carbamoyl phosphate + ATP + H2O = C-terminal S-carboxamide-L-cysteinyl-[HypE protein] + AMP + phosphate + diphosphate + H(+)</text>
        <dbReference type="Rhea" id="RHEA:55636"/>
        <dbReference type="Rhea" id="RHEA-COMP:14247"/>
        <dbReference type="Rhea" id="RHEA-COMP:14392"/>
        <dbReference type="ChEBI" id="CHEBI:15377"/>
        <dbReference type="ChEBI" id="CHEBI:15378"/>
        <dbReference type="ChEBI" id="CHEBI:30616"/>
        <dbReference type="ChEBI" id="CHEBI:33019"/>
        <dbReference type="ChEBI" id="CHEBI:43474"/>
        <dbReference type="ChEBI" id="CHEBI:58228"/>
        <dbReference type="ChEBI" id="CHEBI:76913"/>
        <dbReference type="ChEBI" id="CHEBI:139126"/>
        <dbReference type="ChEBI" id="CHEBI:456215"/>
    </reaction>
</comment>
<dbReference type="PROSITE" id="PS51163">
    <property type="entry name" value="YRDC"/>
    <property type="match status" value="1"/>
</dbReference>
<dbReference type="InterPro" id="IPR001792">
    <property type="entry name" value="Acylphosphatase-like_dom"/>
</dbReference>
<dbReference type="InterPro" id="IPR004421">
    <property type="entry name" value="Carbamoyltransferase_HypF"/>
</dbReference>
<feature type="domain" description="YrdC-like" evidence="12">
    <location>
        <begin position="200"/>
        <end position="388"/>
    </location>
</feature>
<dbReference type="Gene3D" id="3.30.420.360">
    <property type="match status" value="1"/>
</dbReference>
<evidence type="ECO:0000256" key="3">
    <source>
        <dbReference type="ARBA" id="ARBA00022598"/>
    </source>
</evidence>
<dbReference type="PANTHER" id="PTHR42959">
    <property type="entry name" value="CARBAMOYLTRANSFERASE"/>
    <property type="match status" value="1"/>
</dbReference>
<dbReference type="GO" id="GO:0008270">
    <property type="term" value="F:zinc ion binding"/>
    <property type="evidence" value="ECO:0007669"/>
    <property type="project" value="UniProtKB-KW"/>
</dbReference>
<dbReference type="Proteomes" id="UP000630660">
    <property type="component" value="Unassembled WGS sequence"/>
</dbReference>
<dbReference type="Pfam" id="PF17788">
    <property type="entry name" value="HypF_C"/>
    <property type="match status" value="1"/>
</dbReference>
<evidence type="ECO:0000313" key="14">
    <source>
        <dbReference type="Proteomes" id="UP000630660"/>
    </source>
</evidence>
<evidence type="ECO:0000259" key="11">
    <source>
        <dbReference type="PROSITE" id="PS51160"/>
    </source>
</evidence>
<feature type="region of interest" description="Disordered" evidence="10">
    <location>
        <begin position="383"/>
        <end position="402"/>
    </location>
</feature>
<dbReference type="InterPro" id="IPR017968">
    <property type="entry name" value="Acylphosphatase_CS"/>
</dbReference>
<evidence type="ECO:0000256" key="5">
    <source>
        <dbReference type="ARBA" id="ARBA00022771"/>
    </source>
</evidence>
<dbReference type="PROSITE" id="PS00150">
    <property type="entry name" value="ACYLPHOSPHATASE_1"/>
    <property type="match status" value="1"/>
</dbReference>
<evidence type="ECO:0000256" key="2">
    <source>
        <dbReference type="ARBA" id="ARBA00008097"/>
    </source>
</evidence>
<dbReference type="PANTHER" id="PTHR42959:SF1">
    <property type="entry name" value="CARBAMOYLTRANSFERASE HYPF"/>
    <property type="match status" value="1"/>
</dbReference>
<dbReference type="GO" id="GO:0003998">
    <property type="term" value="F:acylphosphatase activity"/>
    <property type="evidence" value="ECO:0007669"/>
    <property type="project" value="UniProtKB-EC"/>
</dbReference>
<evidence type="ECO:0000256" key="6">
    <source>
        <dbReference type="ARBA" id="ARBA00022833"/>
    </source>
</evidence>
<proteinExistence type="inferred from homology"/>
<evidence type="ECO:0000256" key="10">
    <source>
        <dbReference type="SAM" id="MobiDB-lite"/>
    </source>
</evidence>
<dbReference type="PIRSF" id="PIRSF006256">
    <property type="entry name" value="CMPcnvr_hdrg_mat"/>
    <property type="match status" value="1"/>
</dbReference>
<gene>
    <name evidence="13" type="ORF">GF359_03475</name>
</gene>
<name>A0A9D5K9V6_UNCW3</name>
<keyword evidence="5" id="KW-0863">Zinc-finger</keyword>
<keyword evidence="9" id="KW-0378">Hydrolase</keyword>
<comment type="pathway">
    <text evidence="1">Protein modification; [NiFe] hydrogenase maturation.</text>
</comment>
<dbReference type="Pfam" id="PF00708">
    <property type="entry name" value="Acylphosphatase"/>
    <property type="match status" value="1"/>
</dbReference>
<dbReference type="GO" id="GO:0051604">
    <property type="term" value="P:protein maturation"/>
    <property type="evidence" value="ECO:0007669"/>
    <property type="project" value="TreeGrafter"/>
</dbReference>
<dbReference type="InterPro" id="IPR041440">
    <property type="entry name" value="HypF_C"/>
</dbReference>
<dbReference type="SUPFAM" id="SSF54975">
    <property type="entry name" value="Acylphosphatase/BLUF domain-like"/>
    <property type="match status" value="1"/>
</dbReference>
<dbReference type="Gene3D" id="3.90.870.50">
    <property type="match status" value="1"/>
</dbReference>
<keyword evidence="4" id="KW-0479">Metal-binding</keyword>
<sequence>MKAVRIRVTGTVQGVGFRPWVYRLAEGAGLKGYVLNDLGGVTIHVEGVNIRIDDFLKKLMDSPPPASRITSIKTRDAEPEGYEDFTIEQSGKGQASQSLEVSPDMATCPDCRREILDPSDRRFGYPFTNCTDCGPRYTIISELPYDRPNTVMGEFDMCPRCLGEYDNPRDRRFHAQPNACAVCGPSVVLLNNRGRAVRCSDPLKEAAEYIRRGMIVAVKGLGGYHLMCDAMNVHAVIRLRRRKRRPHKALAIMCRDISKARELACVSELEAAALLSPAAPIILMPWQEEVYGEIRDVIAPLHPGTGIMLAYTPLHHLLFAAGVPGSLVATSANLGDEPIIASEEELLRKLGGVFDAILAHNRKIQNRIDDSVGWITPEKYQVDLSSTPDERKPQSNGGKNRPDWKKAIRLLRRARGFAPTPIETEVDFPPLLAVGAEMKGSFAVAEGRRMWLSPHIGELTSRETIRFFAETLETYLKWFRIKPEAVVCDLHPDYMSSRWAEEYSRQKGIKLIRVQHHHAHIAAVMVEHGLRGPVIGLSLDGTGYGPDGRIWGCELLKVTEGAGIERLGHLRGLPLVGGETAIRRPGLMARGVVAELFGLEGARELFGDEGRRVYDRLRSGIGVIRGVSSAGRLFDTVAGLLGLVEEITFEAQAPIALETLARSVDGAATGYRFDIGEDFILDPAPALSNIIDDLGEVVDKSVISYRFHLGLADAFSEWVYRASAKLGIKVVCCSGGVFANRLLAGLLAGNVRKRGLRILFPRLIPASDGGLASGQLLLAQTLMQFDPNNVQST</sequence>
<feature type="domain" description="Acylphosphatase-like" evidence="11">
    <location>
        <begin position="3"/>
        <end position="89"/>
    </location>
</feature>
<evidence type="ECO:0000256" key="8">
    <source>
        <dbReference type="PIRNR" id="PIRNR006256"/>
    </source>
</evidence>
<dbReference type="PROSITE" id="PS51160">
    <property type="entry name" value="ACYLPHOSPHATASE_3"/>
    <property type="match status" value="1"/>
</dbReference>
<dbReference type="InterPro" id="IPR017945">
    <property type="entry name" value="DHBP_synth_RibB-like_a/b_dom"/>
</dbReference>
<dbReference type="AlphaFoldDB" id="A0A9D5K9V6"/>